<evidence type="ECO:0000313" key="1">
    <source>
        <dbReference type="EMBL" id="GEM68747.1"/>
    </source>
</evidence>
<gene>
    <name evidence="1" type="ORF">SMI01S_23530</name>
</gene>
<keyword evidence="2" id="KW-1185">Reference proteome</keyword>
<sequence>MPSDLNTGTPIINVPVYSYTNKDLNLNVNLNYSAGGVKVDEIASSVGIGWSLEAGGIISRSVRGTYDELNLNGFLNSSSLPSSELLGNRPISEYDRPFNKMHQNRLDSQNDVFSYSFGGSSGLFYLGKNNDIIVAPQRKIKIEKTIATIEGKQLISKFEITDETGRKFIFEAFEVSTIHSGSENSTYTSSWYLTQIVSSNLMDKIIITYSDVTLNSFDSYRTSSERRLAITGGGLISSTQLVSQSIRAKRIAQINFPNGIKVDFIYNTSNRVDLPGDKSLVKIAVTDPNLGERGAILTQDNSLNRLTLKSVLKYGKNSTVVEKPYEFTYHSPLPAKLSFQQDHWGYYNSNGVNNLIPAETFNGHVGGLSSLPGGNREVDPIRCLAGSMTKIIYPSGGSTVFEFGPNIANHDWHLKNQGYVGGIRINRMLDYDTVSATPVSIKVYEYLLNDGTTSSGEIGIYPLYSQAVYYEAADPFLEMNHVYSSQTPNYIIRSNSTVDNLVYLKGSPVSYSRVIEKIYGNSTGNYKGKIVRTYSPLSVSRSAYFPQVPQVLQSWNSGLLLSEMVYNAQEKLVRKSENTYNHIDDNFYSNSTRRENFRNQVISPVMFRSSSTSPQIDPNGSPVYFVMSEFFPYSGRTHLIKEVNTEYDPLGLEVVSTVKSSGFDGNYYYKICDTLKDSKSSLLITKYKYNPDLSLLAGTQYDVYREMVGKNIINRPVETLVSRGSIPIHYQSLEYSKNILGYYFVNNIKEGKTTASISSSYSFQSHDSYGNPREVRSLGMPVTVYLWGYGGHYPIAKIENSTYAEVIGALGSNATTILNSLNSSTVSDATIDTHMTTLRNSLKNARVTSYTYGALVGMTSMTDPRGNKESYQYDGFQRLKSVLDFSNNILKNYQYNYRTN</sequence>
<comment type="caution">
    <text evidence="1">The sequence shown here is derived from an EMBL/GenBank/DDBJ whole genome shotgun (WGS) entry which is preliminary data.</text>
</comment>
<evidence type="ECO:0000313" key="2">
    <source>
        <dbReference type="Proteomes" id="UP000321676"/>
    </source>
</evidence>
<accession>A0ABQ0W464</accession>
<name>A0ABQ0W464_9SPHI</name>
<evidence type="ECO:0008006" key="3">
    <source>
        <dbReference type="Google" id="ProtNLM"/>
    </source>
</evidence>
<proteinExistence type="predicted"/>
<dbReference type="Proteomes" id="UP000321676">
    <property type="component" value="Unassembled WGS sequence"/>
</dbReference>
<organism evidence="1 2">
    <name type="scientific">Sphingobacterium mizutaii NBRC 14946 = DSM 11724</name>
    <dbReference type="NCBI Taxonomy" id="1220576"/>
    <lineage>
        <taxon>Bacteria</taxon>
        <taxon>Pseudomonadati</taxon>
        <taxon>Bacteroidota</taxon>
        <taxon>Sphingobacteriia</taxon>
        <taxon>Sphingobacteriales</taxon>
        <taxon>Sphingobacteriaceae</taxon>
        <taxon>Sphingobacterium</taxon>
    </lineage>
</organism>
<protein>
    <recommendedName>
        <fullName evidence="3">YD repeat-containing protein</fullName>
    </recommendedName>
</protein>
<dbReference type="EMBL" id="BJXH01000023">
    <property type="protein sequence ID" value="GEM68747.1"/>
    <property type="molecule type" value="Genomic_DNA"/>
</dbReference>
<dbReference type="Gene3D" id="2.180.10.10">
    <property type="entry name" value="RHS repeat-associated core"/>
    <property type="match status" value="1"/>
</dbReference>
<reference evidence="1 2" key="1">
    <citation type="submission" date="2019-07" db="EMBL/GenBank/DDBJ databases">
        <title>Whole genome shotgun sequence of Sphingobacterium mizutaii NBRC 14946.</title>
        <authorList>
            <person name="Hosoyama A."/>
            <person name="Uohara A."/>
            <person name="Ohji S."/>
            <person name="Ichikawa N."/>
        </authorList>
    </citation>
    <scope>NUCLEOTIDE SEQUENCE [LARGE SCALE GENOMIC DNA]</scope>
    <source>
        <strain evidence="1 2">NBRC 14946</strain>
    </source>
</reference>